<feature type="transmembrane region" description="Helical" evidence="6">
    <location>
        <begin position="204"/>
        <end position="223"/>
    </location>
</feature>
<feature type="transmembrane region" description="Helical" evidence="6">
    <location>
        <begin position="110"/>
        <end position="128"/>
    </location>
</feature>
<evidence type="ECO:0000256" key="1">
    <source>
        <dbReference type="ARBA" id="ARBA00004141"/>
    </source>
</evidence>
<dbReference type="PANTHER" id="PTHR10877:SF194">
    <property type="entry name" value="LOCATION OF VULVA DEFECTIVE 1"/>
    <property type="match status" value="1"/>
</dbReference>
<protein>
    <recommendedName>
        <fullName evidence="7">Polycystin cation channel PKD1/PKD2 domain-containing protein</fullName>
    </recommendedName>
</protein>
<feature type="transmembrane region" description="Helical" evidence="6">
    <location>
        <begin position="6"/>
        <end position="28"/>
    </location>
</feature>
<dbReference type="STRING" id="188477.A0A433TLE9"/>
<keyword evidence="3 6" id="KW-0812">Transmembrane</keyword>
<name>A0A433TLE9_ELYCH</name>
<dbReference type="AlphaFoldDB" id="A0A433TLE9"/>
<organism evidence="8 9">
    <name type="scientific">Elysia chlorotica</name>
    <name type="common">Eastern emerald elysia</name>
    <name type="synonym">Sea slug</name>
    <dbReference type="NCBI Taxonomy" id="188477"/>
    <lineage>
        <taxon>Eukaryota</taxon>
        <taxon>Metazoa</taxon>
        <taxon>Spiralia</taxon>
        <taxon>Lophotrochozoa</taxon>
        <taxon>Mollusca</taxon>
        <taxon>Gastropoda</taxon>
        <taxon>Heterobranchia</taxon>
        <taxon>Euthyneura</taxon>
        <taxon>Panpulmonata</taxon>
        <taxon>Sacoglossa</taxon>
        <taxon>Placobranchoidea</taxon>
        <taxon>Plakobranchidae</taxon>
        <taxon>Elysia</taxon>
    </lineage>
</organism>
<dbReference type="InterPro" id="IPR003915">
    <property type="entry name" value="PKD_2"/>
</dbReference>
<evidence type="ECO:0000256" key="5">
    <source>
        <dbReference type="ARBA" id="ARBA00023136"/>
    </source>
</evidence>
<comment type="subcellular location">
    <subcellularLocation>
        <location evidence="1">Membrane</location>
        <topology evidence="1">Multi-pass membrane protein</topology>
    </subcellularLocation>
</comment>
<evidence type="ECO:0000259" key="7">
    <source>
        <dbReference type="Pfam" id="PF08016"/>
    </source>
</evidence>
<comment type="similarity">
    <text evidence="2">Belongs to the polycystin family.</text>
</comment>
<dbReference type="GO" id="GO:0005509">
    <property type="term" value="F:calcium ion binding"/>
    <property type="evidence" value="ECO:0007669"/>
    <property type="project" value="InterPro"/>
</dbReference>
<gene>
    <name evidence="8" type="ORF">EGW08_009921</name>
</gene>
<feature type="domain" description="Polycystin cation channel PKD1/PKD2" evidence="7">
    <location>
        <begin position="71"/>
        <end position="286"/>
    </location>
</feature>
<dbReference type="EMBL" id="RQTK01000291">
    <property type="protein sequence ID" value="RUS82331.1"/>
    <property type="molecule type" value="Genomic_DNA"/>
</dbReference>
<proteinExistence type="inferred from homology"/>
<dbReference type="PRINTS" id="PR01433">
    <property type="entry name" value="POLYCYSTIN2"/>
</dbReference>
<comment type="caution">
    <text evidence="8">The sequence shown here is derived from an EMBL/GenBank/DDBJ whole genome shotgun (WGS) entry which is preliminary data.</text>
</comment>
<feature type="non-terminal residue" evidence="8">
    <location>
        <position position="1"/>
    </location>
</feature>
<evidence type="ECO:0000256" key="6">
    <source>
        <dbReference type="SAM" id="Phobius"/>
    </source>
</evidence>
<feature type="transmembrane region" description="Helical" evidence="6">
    <location>
        <begin position="261"/>
        <end position="283"/>
    </location>
</feature>
<sequence>QYTFSVFWVFFLFPSVYVFRCIFLEFVVYNPTVEMFTQASVRFEFDIYGGVLASKSISTANISANDRFGNKSFTLIEMCAVVCLVLSMLSSINRLRQTGLTAFFLNPWNWAEIVMNILSVMCIAFYAMKQDSYIKVMRQFRERGHGTILDFDAVFLWQGLFHVTMGMAGSIAILKMLKVTTFNPIWKTFARSVDIAIPDFKACLAATTFLMFAFSFLGLMIFGRHAFTYRSFRSSMLTLLFFTMGEPDFDTLIAVELLFGRFFFLTFMFTSQYFIVFIFIAILRDALDIARYMQSRHEEAVIKHIVKIVLLYLKAFYPQMETDSDSKEVDK</sequence>
<evidence type="ECO:0000256" key="4">
    <source>
        <dbReference type="ARBA" id="ARBA00022989"/>
    </source>
</evidence>
<dbReference type="InterPro" id="IPR013122">
    <property type="entry name" value="PKD1_2_channel"/>
</dbReference>
<dbReference type="GO" id="GO:0005262">
    <property type="term" value="F:calcium channel activity"/>
    <property type="evidence" value="ECO:0007669"/>
    <property type="project" value="TreeGrafter"/>
</dbReference>
<keyword evidence="5 6" id="KW-0472">Membrane</keyword>
<feature type="transmembrane region" description="Helical" evidence="6">
    <location>
        <begin position="73"/>
        <end position="90"/>
    </location>
</feature>
<dbReference type="GO" id="GO:0016020">
    <property type="term" value="C:membrane"/>
    <property type="evidence" value="ECO:0007669"/>
    <property type="project" value="UniProtKB-SubCell"/>
</dbReference>
<dbReference type="GO" id="GO:0050982">
    <property type="term" value="P:detection of mechanical stimulus"/>
    <property type="evidence" value="ECO:0007669"/>
    <property type="project" value="TreeGrafter"/>
</dbReference>
<dbReference type="Pfam" id="PF08016">
    <property type="entry name" value="PKD_channel"/>
    <property type="match status" value="1"/>
</dbReference>
<dbReference type="OrthoDB" id="6147296at2759"/>
<keyword evidence="9" id="KW-1185">Reference proteome</keyword>
<keyword evidence="4 6" id="KW-1133">Transmembrane helix</keyword>
<evidence type="ECO:0000313" key="8">
    <source>
        <dbReference type="EMBL" id="RUS82331.1"/>
    </source>
</evidence>
<dbReference type="Proteomes" id="UP000271974">
    <property type="component" value="Unassembled WGS sequence"/>
</dbReference>
<reference evidence="8 9" key="1">
    <citation type="submission" date="2019-01" db="EMBL/GenBank/DDBJ databases">
        <title>A draft genome assembly of the solar-powered sea slug Elysia chlorotica.</title>
        <authorList>
            <person name="Cai H."/>
            <person name="Li Q."/>
            <person name="Fang X."/>
            <person name="Li J."/>
            <person name="Curtis N.E."/>
            <person name="Altenburger A."/>
            <person name="Shibata T."/>
            <person name="Feng M."/>
            <person name="Maeda T."/>
            <person name="Schwartz J.A."/>
            <person name="Shigenobu S."/>
            <person name="Lundholm N."/>
            <person name="Nishiyama T."/>
            <person name="Yang H."/>
            <person name="Hasebe M."/>
            <person name="Li S."/>
            <person name="Pierce S.K."/>
            <person name="Wang J."/>
        </authorList>
    </citation>
    <scope>NUCLEOTIDE SEQUENCE [LARGE SCALE GENOMIC DNA]</scope>
    <source>
        <strain evidence="8">EC2010</strain>
        <tissue evidence="8">Whole organism of an adult</tissue>
    </source>
</reference>
<dbReference type="InterPro" id="IPR051223">
    <property type="entry name" value="Polycystin"/>
</dbReference>
<feature type="transmembrane region" description="Helical" evidence="6">
    <location>
        <begin position="149"/>
        <end position="174"/>
    </location>
</feature>
<dbReference type="Gene3D" id="1.10.287.70">
    <property type="match status" value="1"/>
</dbReference>
<accession>A0A433TLE9</accession>
<dbReference type="PANTHER" id="PTHR10877">
    <property type="entry name" value="POLYCYSTIN FAMILY MEMBER"/>
    <property type="match status" value="1"/>
</dbReference>
<evidence type="ECO:0000256" key="3">
    <source>
        <dbReference type="ARBA" id="ARBA00022692"/>
    </source>
</evidence>
<evidence type="ECO:0000256" key="2">
    <source>
        <dbReference type="ARBA" id="ARBA00007200"/>
    </source>
</evidence>
<evidence type="ECO:0000313" key="9">
    <source>
        <dbReference type="Proteomes" id="UP000271974"/>
    </source>
</evidence>